<accession>A0A6J4IHQ8</accession>
<keyword evidence="1" id="KW-0472">Membrane</keyword>
<keyword evidence="1" id="KW-0812">Transmembrane</keyword>
<dbReference type="Pfam" id="PF16316">
    <property type="entry name" value="DUF4956"/>
    <property type="match status" value="1"/>
</dbReference>
<sequence>MGAGFNLVVALAIVRGIYYPATRDKSHVFSFLAFNTVIFFVLSLLKSVELSVGVGFGLFAIFSVLNYRTTEMAIREMTYLFTLIALPVMNAFLLAGNGGSVPQVLVGNVAIVLLLLALEREWGFRFEASHRLTYDRLDLIAPANRDALLDDLRARTGLPVTRVEVGRIDFLRDTADLKLFYDPPRPQRATAANAAAHDTRVTFNQDLRLAPSAGDVHR</sequence>
<evidence type="ECO:0008006" key="3">
    <source>
        <dbReference type="Google" id="ProtNLM"/>
    </source>
</evidence>
<gene>
    <name evidence="2" type="ORF">AVDCRST_MAG77-2198</name>
</gene>
<protein>
    <recommendedName>
        <fullName evidence="3">DUF4956 domain-containing protein</fullName>
    </recommendedName>
</protein>
<feature type="transmembrane region" description="Helical" evidence="1">
    <location>
        <begin position="77"/>
        <end position="95"/>
    </location>
</feature>
<evidence type="ECO:0000256" key="1">
    <source>
        <dbReference type="SAM" id="Phobius"/>
    </source>
</evidence>
<proteinExistence type="predicted"/>
<feature type="transmembrane region" description="Helical" evidence="1">
    <location>
        <begin position="32"/>
        <end position="65"/>
    </location>
</feature>
<evidence type="ECO:0000313" key="2">
    <source>
        <dbReference type="EMBL" id="CAA9253118.1"/>
    </source>
</evidence>
<keyword evidence="1" id="KW-1133">Transmembrane helix</keyword>
<organism evidence="2">
    <name type="scientific">uncultured Chloroflexota bacterium</name>
    <dbReference type="NCBI Taxonomy" id="166587"/>
    <lineage>
        <taxon>Bacteria</taxon>
        <taxon>Bacillati</taxon>
        <taxon>Chloroflexota</taxon>
        <taxon>environmental samples</taxon>
    </lineage>
</organism>
<dbReference type="AlphaFoldDB" id="A0A6J4IHQ8"/>
<name>A0A6J4IHQ8_9CHLR</name>
<dbReference type="EMBL" id="CADCTC010000132">
    <property type="protein sequence ID" value="CAA9253118.1"/>
    <property type="molecule type" value="Genomic_DNA"/>
</dbReference>
<dbReference type="InterPro" id="IPR032531">
    <property type="entry name" value="DUF4956"/>
</dbReference>
<feature type="transmembrane region" description="Helical" evidence="1">
    <location>
        <begin position="101"/>
        <end position="118"/>
    </location>
</feature>
<reference evidence="2" key="1">
    <citation type="submission" date="2020-02" db="EMBL/GenBank/DDBJ databases">
        <authorList>
            <person name="Meier V. D."/>
        </authorList>
    </citation>
    <scope>NUCLEOTIDE SEQUENCE</scope>
    <source>
        <strain evidence="2">AVDCRST_MAG77</strain>
    </source>
</reference>